<dbReference type="SUPFAM" id="SSF55874">
    <property type="entry name" value="ATPase domain of HSP90 chaperone/DNA topoisomerase II/histidine kinase"/>
    <property type="match status" value="1"/>
</dbReference>
<dbReference type="PANTHER" id="PTHR44688">
    <property type="entry name" value="DNA-BINDING TRANSCRIPTIONAL ACTIVATOR DEVR_DOSR"/>
    <property type="match status" value="1"/>
</dbReference>
<keyword evidence="6" id="KW-1185">Reference proteome</keyword>
<gene>
    <name evidence="5" type="ORF">FH608_006420</name>
</gene>
<protein>
    <submittedName>
        <fullName evidence="5">LuxR family transcriptional regulator</fullName>
    </submittedName>
</protein>
<dbReference type="InterPro" id="IPR016032">
    <property type="entry name" value="Sig_transdc_resp-reg_C-effctor"/>
</dbReference>
<organism evidence="5 6">
    <name type="scientific">Nonomuraea phyllanthi</name>
    <dbReference type="NCBI Taxonomy" id="2219224"/>
    <lineage>
        <taxon>Bacteria</taxon>
        <taxon>Bacillati</taxon>
        <taxon>Actinomycetota</taxon>
        <taxon>Actinomycetes</taxon>
        <taxon>Streptosporangiales</taxon>
        <taxon>Streptosporangiaceae</taxon>
        <taxon>Nonomuraea</taxon>
    </lineage>
</organism>
<dbReference type="InterPro" id="IPR000792">
    <property type="entry name" value="Tscrpt_reg_LuxR_C"/>
</dbReference>
<sequence length="445" mass="47518">MPASPRRRRGGPPAWTGPARSNGWQDLAGGGVSMRAMKEELSAFLDMLQAPLEEVLPRLSTLVAELVPHKGMVTFTGDCLVRPSLHTHGFDAVSTDELARLAELVRVRRSWFGRVALAGTERPVLAVTISPPGMARGFVAIALSAPDEPSPEAVRTVRRLFELVTVQVSNRMTAAEQPAAAGIPSPSVADATEAHATTLTALLGVLRAKRLDDATARRTAIELAVPALIEARAGGERRLDQEPAGEAFAAVAGKLDVLTRYHDIALELEPPRPQDRPLPGTVARAARAIVRAAILTMLQQGALGRIRLAWQVEDAQLVVSVRDDGPGAITSEDLGVHRLLERAVELNGTVTVDSVPHWGTTITVVLPLSQSPALERPAGSLDSLNPREQEVLEQLTLGHRNRVIAHHLGISENTVKFHVANILGKLGVGSRGEAAALALRPQARP</sequence>
<evidence type="ECO:0000313" key="6">
    <source>
        <dbReference type="Proteomes" id="UP000312512"/>
    </source>
</evidence>
<dbReference type="EMBL" id="VDLX02000002">
    <property type="protein sequence ID" value="KAB8196385.1"/>
    <property type="molecule type" value="Genomic_DNA"/>
</dbReference>
<dbReference type="PANTHER" id="PTHR44688:SF16">
    <property type="entry name" value="DNA-BINDING TRANSCRIPTIONAL ACTIVATOR DEVR_DOSR"/>
    <property type="match status" value="1"/>
</dbReference>
<feature type="region of interest" description="Disordered" evidence="4">
    <location>
        <begin position="1"/>
        <end position="22"/>
    </location>
</feature>
<dbReference type="OrthoDB" id="3171430at2"/>
<name>A0A5C4WT49_9ACTN</name>
<feature type="compositionally biased region" description="Low complexity" evidence="4">
    <location>
        <begin position="11"/>
        <end position="20"/>
    </location>
</feature>
<keyword evidence="2" id="KW-0238">DNA-binding</keyword>
<reference evidence="5 6" key="1">
    <citation type="submission" date="2019-10" db="EMBL/GenBank/DDBJ databases">
        <title>Nonomuraea sp. nov., isolated from Phyllanthus amarus.</title>
        <authorList>
            <person name="Klykleung N."/>
            <person name="Tanasupawat S."/>
        </authorList>
    </citation>
    <scope>NUCLEOTIDE SEQUENCE [LARGE SCALE GENOMIC DNA]</scope>
    <source>
        <strain evidence="5 6">PA1-10</strain>
    </source>
</reference>
<dbReference type="GO" id="GO:0003677">
    <property type="term" value="F:DNA binding"/>
    <property type="evidence" value="ECO:0007669"/>
    <property type="project" value="UniProtKB-KW"/>
</dbReference>
<keyword evidence="1" id="KW-0805">Transcription regulation</keyword>
<dbReference type="AlphaFoldDB" id="A0A5C4WT49"/>
<dbReference type="PROSITE" id="PS00622">
    <property type="entry name" value="HTH_LUXR_1"/>
    <property type="match status" value="1"/>
</dbReference>
<evidence type="ECO:0000313" key="5">
    <source>
        <dbReference type="EMBL" id="KAB8196385.1"/>
    </source>
</evidence>
<dbReference type="Gene3D" id="1.10.10.10">
    <property type="entry name" value="Winged helix-like DNA-binding domain superfamily/Winged helix DNA-binding domain"/>
    <property type="match status" value="1"/>
</dbReference>
<dbReference type="PROSITE" id="PS50043">
    <property type="entry name" value="HTH_LUXR_2"/>
    <property type="match status" value="1"/>
</dbReference>
<feature type="compositionally biased region" description="Basic residues" evidence="4">
    <location>
        <begin position="1"/>
        <end position="10"/>
    </location>
</feature>
<evidence type="ECO:0000256" key="1">
    <source>
        <dbReference type="ARBA" id="ARBA00023015"/>
    </source>
</evidence>
<dbReference type="CDD" id="cd06170">
    <property type="entry name" value="LuxR_C_like"/>
    <property type="match status" value="1"/>
</dbReference>
<dbReference type="Gene3D" id="3.30.565.10">
    <property type="entry name" value="Histidine kinase-like ATPase, C-terminal domain"/>
    <property type="match status" value="1"/>
</dbReference>
<evidence type="ECO:0000256" key="4">
    <source>
        <dbReference type="SAM" id="MobiDB-lite"/>
    </source>
</evidence>
<keyword evidence="3" id="KW-0804">Transcription</keyword>
<comment type="caution">
    <text evidence="5">The sequence shown here is derived from an EMBL/GenBank/DDBJ whole genome shotgun (WGS) entry which is preliminary data.</text>
</comment>
<accession>A0A5C4WT49</accession>
<dbReference type="PRINTS" id="PR00038">
    <property type="entry name" value="HTHLUXR"/>
</dbReference>
<dbReference type="Pfam" id="PF00196">
    <property type="entry name" value="GerE"/>
    <property type="match status" value="1"/>
</dbReference>
<dbReference type="Proteomes" id="UP000312512">
    <property type="component" value="Unassembled WGS sequence"/>
</dbReference>
<evidence type="ECO:0000256" key="2">
    <source>
        <dbReference type="ARBA" id="ARBA00023125"/>
    </source>
</evidence>
<dbReference type="SMART" id="SM00421">
    <property type="entry name" value="HTH_LUXR"/>
    <property type="match status" value="1"/>
</dbReference>
<proteinExistence type="predicted"/>
<dbReference type="GO" id="GO:0006355">
    <property type="term" value="P:regulation of DNA-templated transcription"/>
    <property type="evidence" value="ECO:0007669"/>
    <property type="project" value="InterPro"/>
</dbReference>
<evidence type="ECO:0000256" key="3">
    <source>
        <dbReference type="ARBA" id="ARBA00023163"/>
    </source>
</evidence>
<dbReference type="SUPFAM" id="SSF46894">
    <property type="entry name" value="C-terminal effector domain of the bipartite response regulators"/>
    <property type="match status" value="1"/>
</dbReference>
<dbReference type="InterPro" id="IPR036388">
    <property type="entry name" value="WH-like_DNA-bd_sf"/>
</dbReference>
<dbReference type="InterPro" id="IPR036890">
    <property type="entry name" value="HATPase_C_sf"/>
</dbReference>